<dbReference type="GO" id="GO:0046872">
    <property type="term" value="F:metal ion binding"/>
    <property type="evidence" value="ECO:0007669"/>
    <property type="project" value="UniProtKB-KW"/>
</dbReference>
<keyword evidence="4" id="KW-0460">Magnesium</keyword>
<dbReference type="GO" id="GO:0005737">
    <property type="term" value="C:cytoplasm"/>
    <property type="evidence" value="ECO:0007669"/>
    <property type="project" value="TreeGrafter"/>
</dbReference>
<evidence type="ECO:0000313" key="8">
    <source>
        <dbReference type="Proteomes" id="UP000234748"/>
    </source>
</evidence>
<organism evidence="7 8">
    <name type="scientific">Peribacillus deserti</name>
    <dbReference type="NCBI Taxonomy" id="673318"/>
    <lineage>
        <taxon>Bacteria</taxon>
        <taxon>Bacillati</taxon>
        <taxon>Bacillota</taxon>
        <taxon>Bacilli</taxon>
        <taxon>Bacillales</taxon>
        <taxon>Bacillaceae</taxon>
        <taxon>Peribacillus</taxon>
    </lineage>
</organism>
<dbReference type="PROSITE" id="PS50126">
    <property type="entry name" value="S1"/>
    <property type="match status" value="1"/>
</dbReference>
<accession>A0A2N5M706</accession>
<dbReference type="Gene3D" id="2.40.50.140">
    <property type="entry name" value="Nucleic acid-binding proteins"/>
    <property type="match status" value="1"/>
</dbReference>
<evidence type="ECO:0000256" key="4">
    <source>
        <dbReference type="ARBA" id="ARBA00022842"/>
    </source>
</evidence>
<dbReference type="OrthoDB" id="9804278at2"/>
<evidence type="ECO:0000259" key="6">
    <source>
        <dbReference type="PROSITE" id="PS50126"/>
    </source>
</evidence>
<dbReference type="InterPro" id="IPR003029">
    <property type="entry name" value="S1_domain"/>
</dbReference>
<gene>
    <name evidence="7" type="ORF">CUU66_08825</name>
</gene>
<dbReference type="SMART" id="SM00316">
    <property type="entry name" value="S1"/>
    <property type="match status" value="1"/>
</dbReference>
<dbReference type="PANTHER" id="PTHR30001">
    <property type="entry name" value="RIBONUCLEASE"/>
    <property type="match status" value="1"/>
</dbReference>
<dbReference type="Pfam" id="PF10150">
    <property type="entry name" value="RNase_E_G"/>
    <property type="match status" value="1"/>
</dbReference>
<dbReference type="NCBIfam" id="TIGR00757">
    <property type="entry name" value="RNaseEG"/>
    <property type="match status" value="1"/>
</dbReference>
<dbReference type="GO" id="GO:0003723">
    <property type="term" value="F:RNA binding"/>
    <property type="evidence" value="ECO:0007669"/>
    <property type="project" value="UniProtKB-KW"/>
</dbReference>
<dbReference type="InterPro" id="IPR019307">
    <property type="entry name" value="RNA-bd_AU-1/RNase_E/G"/>
</dbReference>
<proteinExistence type="predicted"/>
<evidence type="ECO:0000256" key="1">
    <source>
        <dbReference type="ARBA" id="ARBA00001946"/>
    </source>
</evidence>
<dbReference type="CDD" id="cd04453">
    <property type="entry name" value="S1_RNase_E"/>
    <property type="match status" value="1"/>
</dbReference>
<evidence type="ECO:0000256" key="3">
    <source>
        <dbReference type="ARBA" id="ARBA00022801"/>
    </source>
</evidence>
<dbReference type="EMBL" id="PGUY01000027">
    <property type="protein sequence ID" value="PLT30137.1"/>
    <property type="molecule type" value="Genomic_DNA"/>
</dbReference>
<dbReference type="PANTHER" id="PTHR30001:SF0">
    <property type="entry name" value="RIBONUCLEASE G"/>
    <property type="match status" value="1"/>
</dbReference>
<dbReference type="InterPro" id="IPR012340">
    <property type="entry name" value="NA-bd_OB-fold"/>
</dbReference>
<keyword evidence="3" id="KW-0378">Hydrolase</keyword>
<dbReference type="GO" id="GO:0004540">
    <property type="term" value="F:RNA nuclease activity"/>
    <property type="evidence" value="ECO:0007669"/>
    <property type="project" value="InterPro"/>
</dbReference>
<dbReference type="Proteomes" id="UP000234748">
    <property type="component" value="Unassembled WGS sequence"/>
</dbReference>
<dbReference type="RefSeq" id="WP_101641321.1">
    <property type="nucleotide sequence ID" value="NZ_PGUY01000027.1"/>
</dbReference>
<comment type="caution">
    <text evidence="7">The sequence shown here is derived from an EMBL/GenBank/DDBJ whole genome shotgun (WGS) entry which is preliminary data.</text>
</comment>
<dbReference type="GO" id="GO:0016787">
    <property type="term" value="F:hydrolase activity"/>
    <property type="evidence" value="ECO:0007669"/>
    <property type="project" value="UniProtKB-KW"/>
</dbReference>
<dbReference type="InterPro" id="IPR004659">
    <property type="entry name" value="RNase_E/G"/>
</dbReference>
<sequence>MKKIIVNAKGREKRFAMIENNTVTKLEVHQPGHESIAGNIYWGTVTKVLPGMDAAFVDIGGAKQGFLHRDQLPSYQLSEMDVKKKKSLPIGHFIRQGEKLIVQAVRDPEGAKGPKLTGIIEMTSDKMVAMFGTNYIGVSKKMSSLETQKYWRERAFSKKKPGEGFIIRTTMEKASEDEFDAGLEEVRKRWESVLSRASSINKPGLLLKMDKFREAVLSQAAQLDAVIIDDFSFYQDIRKELTDQAVEVHFERGAENIFSIFHIETEASSVFKQNVMLTDGIYLVIEETEACTVIDVNTGSFTGKSEKEATLTQANIIAAKEAARQLRLRNIGGIIVIDFMNMQEEHNKRKVVQALKEALAADEMPTHIAGFTGLGMLQLTRKKTSPSIHEKLMVPCPVCSGSGSIESAETLAFRLERELLEARGNDSEAVWIEAAVNVIEALAGSKNEHLEFVEGLAAKKLIFTKQDTSIPHYHIRHMGSLEEIQVRIKGEHNV</sequence>
<name>A0A2N5M706_9BACI</name>
<reference evidence="7 8" key="1">
    <citation type="submission" date="2017-11" db="EMBL/GenBank/DDBJ databases">
        <title>Comparitive Functional Genomics of Dry Heat Resistant strains isolated from the Viking Spacecraft.</title>
        <authorList>
            <person name="Seuylemezian A."/>
            <person name="Cooper K."/>
            <person name="Vaishampayan P."/>
        </authorList>
    </citation>
    <scope>NUCLEOTIDE SEQUENCE [LARGE SCALE GENOMIC DNA]</scope>
    <source>
        <strain evidence="7 8">V1-29</strain>
    </source>
</reference>
<dbReference type="AlphaFoldDB" id="A0A2N5M706"/>
<keyword evidence="5" id="KW-0694">RNA-binding</keyword>
<dbReference type="GO" id="GO:0006364">
    <property type="term" value="P:rRNA processing"/>
    <property type="evidence" value="ECO:0007669"/>
    <property type="project" value="TreeGrafter"/>
</dbReference>
<evidence type="ECO:0000256" key="5">
    <source>
        <dbReference type="ARBA" id="ARBA00022884"/>
    </source>
</evidence>
<comment type="cofactor">
    <cofactor evidence="1">
        <name>Mg(2+)</name>
        <dbReference type="ChEBI" id="CHEBI:18420"/>
    </cofactor>
</comment>
<dbReference type="SUPFAM" id="SSF50249">
    <property type="entry name" value="Nucleic acid-binding proteins"/>
    <property type="match status" value="1"/>
</dbReference>
<evidence type="ECO:0000313" key="7">
    <source>
        <dbReference type="EMBL" id="PLT30137.1"/>
    </source>
</evidence>
<evidence type="ECO:0000256" key="2">
    <source>
        <dbReference type="ARBA" id="ARBA00022723"/>
    </source>
</evidence>
<dbReference type="Gene3D" id="3.40.1260.20">
    <property type="entry name" value="Ribonuclease E, catalytic domain"/>
    <property type="match status" value="1"/>
</dbReference>
<keyword evidence="8" id="KW-1185">Reference proteome</keyword>
<feature type="domain" description="S1 motif" evidence="6">
    <location>
        <begin position="38"/>
        <end position="125"/>
    </location>
</feature>
<keyword evidence="2" id="KW-0479">Metal-binding</keyword>
<protein>
    <submittedName>
        <fullName evidence="7">Ribonuclease E/G</fullName>
    </submittedName>
</protein>